<dbReference type="Pfam" id="PF00528">
    <property type="entry name" value="BPD_transp_1"/>
    <property type="match status" value="1"/>
</dbReference>
<feature type="transmembrane region" description="Helical" evidence="7">
    <location>
        <begin position="164"/>
        <end position="182"/>
    </location>
</feature>
<keyword evidence="3" id="KW-1003">Cell membrane</keyword>
<feature type="domain" description="ABC transmembrane type-1" evidence="9">
    <location>
        <begin position="100"/>
        <end position="289"/>
    </location>
</feature>
<dbReference type="PANTHER" id="PTHR43386:SF1">
    <property type="entry name" value="D,D-DIPEPTIDE TRANSPORT SYSTEM PERMEASE PROTEIN DDPC-RELATED"/>
    <property type="match status" value="1"/>
</dbReference>
<evidence type="ECO:0000256" key="1">
    <source>
        <dbReference type="ARBA" id="ARBA00004651"/>
    </source>
</evidence>
<keyword evidence="4 7" id="KW-0812">Transmembrane</keyword>
<dbReference type="Gene3D" id="1.10.3720.10">
    <property type="entry name" value="MetI-like"/>
    <property type="match status" value="1"/>
</dbReference>
<feature type="transmembrane region" description="Helical" evidence="7">
    <location>
        <begin position="32"/>
        <end position="55"/>
    </location>
</feature>
<evidence type="ECO:0000256" key="3">
    <source>
        <dbReference type="ARBA" id="ARBA00022475"/>
    </source>
</evidence>
<comment type="subcellular location">
    <subcellularLocation>
        <location evidence="1 7">Cell membrane</location>
        <topology evidence="1 7">Multi-pass membrane protein</topology>
    </subcellularLocation>
</comment>
<feature type="transmembrane region" description="Helical" evidence="7">
    <location>
        <begin position="104"/>
        <end position="127"/>
    </location>
</feature>
<keyword evidence="2 7" id="KW-0813">Transport</keyword>
<dbReference type="RefSeq" id="WP_069115116.1">
    <property type="nucleotide sequence ID" value="NZ_FNUC01000003.1"/>
</dbReference>
<evidence type="ECO:0000259" key="9">
    <source>
        <dbReference type="PROSITE" id="PS50928"/>
    </source>
</evidence>
<dbReference type="GO" id="GO:0005886">
    <property type="term" value="C:plasma membrane"/>
    <property type="evidence" value="ECO:0007669"/>
    <property type="project" value="UniProtKB-SubCell"/>
</dbReference>
<feature type="transmembrane region" description="Helical" evidence="7">
    <location>
        <begin position="266"/>
        <end position="288"/>
    </location>
</feature>
<feature type="region of interest" description="Disordered" evidence="8">
    <location>
        <begin position="1"/>
        <end position="23"/>
    </location>
</feature>
<dbReference type="OrthoDB" id="5183097at2"/>
<accession>A0A1H5LAQ8</accession>
<evidence type="ECO:0000256" key="5">
    <source>
        <dbReference type="ARBA" id="ARBA00022989"/>
    </source>
</evidence>
<evidence type="ECO:0000313" key="10">
    <source>
        <dbReference type="EMBL" id="SEE73298.1"/>
    </source>
</evidence>
<evidence type="ECO:0000256" key="4">
    <source>
        <dbReference type="ARBA" id="ARBA00022692"/>
    </source>
</evidence>
<evidence type="ECO:0000313" key="11">
    <source>
        <dbReference type="Proteomes" id="UP000181980"/>
    </source>
</evidence>
<evidence type="ECO:0000256" key="2">
    <source>
        <dbReference type="ARBA" id="ARBA00022448"/>
    </source>
</evidence>
<keyword evidence="6 7" id="KW-0472">Membrane</keyword>
<evidence type="ECO:0000256" key="8">
    <source>
        <dbReference type="SAM" id="MobiDB-lite"/>
    </source>
</evidence>
<reference evidence="11" key="1">
    <citation type="submission" date="2016-10" db="EMBL/GenBank/DDBJ databases">
        <authorList>
            <person name="Varghese N."/>
            <person name="Submissions S."/>
        </authorList>
    </citation>
    <scope>NUCLEOTIDE SEQUENCE [LARGE SCALE GENOMIC DNA]</scope>
    <source>
        <strain evidence="11">DSM 45237</strain>
    </source>
</reference>
<dbReference type="InterPro" id="IPR035906">
    <property type="entry name" value="MetI-like_sf"/>
</dbReference>
<proteinExistence type="inferred from homology"/>
<dbReference type="Proteomes" id="UP000181980">
    <property type="component" value="Unassembled WGS sequence"/>
</dbReference>
<dbReference type="CDD" id="cd06261">
    <property type="entry name" value="TM_PBP2"/>
    <property type="match status" value="1"/>
</dbReference>
<dbReference type="GO" id="GO:0055085">
    <property type="term" value="P:transmembrane transport"/>
    <property type="evidence" value="ECO:0007669"/>
    <property type="project" value="InterPro"/>
</dbReference>
<keyword evidence="11" id="KW-1185">Reference proteome</keyword>
<dbReference type="InterPro" id="IPR000515">
    <property type="entry name" value="MetI-like"/>
</dbReference>
<keyword evidence="5 7" id="KW-1133">Transmembrane helix</keyword>
<feature type="compositionally biased region" description="Low complexity" evidence="8">
    <location>
        <begin position="1"/>
        <end position="21"/>
    </location>
</feature>
<feature type="transmembrane region" description="Helical" evidence="7">
    <location>
        <begin position="139"/>
        <end position="158"/>
    </location>
</feature>
<protein>
    <submittedName>
        <fullName evidence="10">Peptide/nickel transport system permease protein</fullName>
    </submittedName>
</protein>
<dbReference type="SUPFAM" id="SSF161098">
    <property type="entry name" value="MetI-like"/>
    <property type="match status" value="1"/>
</dbReference>
<comment type="similarity">
    <text evidence="7">Belongs to the binding-protein-dependent transport system permease family.</text>
</comment>
<dbReference type="PROSITE" id="PS50928">
    <property type="entry name" value="ABC_TM1"/>
    <property type="match status" value="1"/>
</dbReference>
<dbReference type="InterPro" id="IPR050366">
    <property type="entry name" value="BP-dependent_transpt_permease"/>
</dbReference>
<dbReference type="AlphaFoldDB" id="A0A1H5LAQ8"/>
<dbReference type="PANTHER" id="PTHR43386">
    <property type="entry name" value="OLIGOPEPTIDE TRANSPORT SYSTEM PERMEASE PROTEIN APPC"/>
    <property type="match status" value="1"/>
</dbReference>
<sequence>MSPSPAALEAAPPAATVAPTHPSRPRRLLGRAFAAVPYVVLACYLIAAVVGPLLIDYDPVDTPLVDRLLAPGSRTSTGELAVLGTDHLGRDVLAQVVYGARTSVLIGAATVIVASVVGCCVGVIAGYSGGLVDTVLARIMDITLAFPGILLAIVIAGVLDGGAVVVVAALAVSSWIGIARVARGVAVSVRSRPWTDAARMLGVRPARMIVRHIVPFAVGPVVALATVEFALVVLAEAGLSFLGVGLPASAVSWGQTIANGKEYLASAWWISAFAGVALAGLVVSVGLIGDAFTQRYGRGFGR</sequence>
<name>A0A1H5LAQ8_9ACTN</name>
<evidence type="ECO:0000256" key="7">
    <source>
        <dbReference type="RuleBase" id="RU363032"/>
    </source>
</evidence>
<dbReference type="STRING" id="561176.SAMN04488561_2465"/>
<gene>
    <name evidence="10" type="ORF">SAMN04488561_2465</name>
</gene>
<evidence type="ECO:0000256" key="6">
    <source>
        <dbReference type="ARBA" id="ARBA00023136"/>
    </source>
</evidence>
<dbReference type="EMBL" id="FNUC01000003">
    <property type="protein sequence ID" value="SEE73298.1"/>
    <property type="molecule type" value="Genomic_DNA"/>
</dbReference>
<feature type="transmembrane region" description="Helical" evidence="7">
    <location>
        <begin position="213"/>
        <end position="246"/>
    </location>
</feature>
<organism evidence="10 11">
    <name type="scientific">Jiangella alba</name>
    <dbReference type="NCBI Taxonomy" id="561176"/>
    <lineage>
        <taxon>Bacteria</taxon>
        <taxon>Bacillati</taxon>
        <taxon>Actinomycetota</taxon>
        <taxon>Actinomycetes</taxon>
        <taxon>Jiangellales</taxon>
        <taxon>Jiangellaceae</taxon>
        <taxon>Jiangella</taxon>
    </lineage>
</organism>